<dbReference type="EC" id="6.1.1.20" evidence="15"/>
<evidence type="ECO:0000256" key="1">
    <source>
        <dbReference type="ARBA" id="ARBA00004496"/>
    </source>
</evidence>
<comment type="subunit">
    <text evidence="3 15">Tetramer of two alpha and two beta subunits.</text>
</comment>
<dbReference type="InterPro" id="IPR033714">
    <property type="entry name" value="tRNA_bind_bactPheRS"/>
</dbReference>
<organism evidence="20 21">
    <name type="scientific">Oleispira antarctica RB-8</name>
    <dbReference type="NCBI Taxonomy" id="698738"/>
    <lineage>
        <taxon>Bacteria</taxon>
        <taxon>Pseudomonadati</taxon>
        <taxon>Pseudomonadota</taxon>
        <taxon>Gammaproteobacteria</taxon>
        <taxon>Oceanospirillales</taxon>
        <taxon>Oceanospirillaceae</taxon>
        <taxon>Oleispira</taxon>
    </lineage>
</organism>
<comment type="subcellular location">
    <subcellularLocation>
        <location evidence="1 15">Cytoplasm</location>
    </subcellularLocation>
</comment>
<keyword evidence="7 15" id="KW-0479">Metal-binding</keyword>
<evidence type="ECO:0000259" key="19">
    <source>
        <dbReference type="PROSITE" id="PS51483"/>
    </source>
</evidence>
<dbReference type="CDD" id="cd02796">
    <property type="entry name" value="tRNA_bind_bactPheRS"/>
    <property type="match status" value="1"/>
</dbReference>
<dbReference type="Pfam" id="PF03483">
    <property type="entry name" value="B3_4"/>
    <property type="match status" value="1"/>
</dbReference>
<comment type="catalytic activity">
    <reaction evidence="14 15">
        <text>tRNA(Phe) + L-phenylalanine + ATP = L-phenylalanyl-tRNA(Phe) + AMP + diphosphate + H(+)</text>
        <dbReference type="Rhea" id="RHEA:19413"/>
        <dbReference type="Rhea" id="RHEA-COMP:9668"/>
        <dbReference type="Rhea" id="RHEA-COMP:9699"/>
        <dbReference type="ChEBI" id="CHEBI:15378"/>
        <dbReference type="ChEBI" id="CHEBI:30616"/>
        <dbReference type="ChEBI" id="CHEBI:33019"/>
        <dbReference type="ChEBI" id="CHEBI:58095"/>
        <dbReference type="ChEBI" id="CHEBI:78442"/>
        <dbReference type="ChEBI" id="CHEBI:78531"/>
        <dbReference type="ChEBI" id="CHEBI:456215"/>
        <dbReference type="EC" id="6.1.1.20"/>
    </reaction>
</comment>
<gene>
    <name evidence="15 20" type="primary">pheT</name>
    <name evidence="20" type="ORF">OLEAN_C13770</name>
</gene>
<evidence type="ECO:0000256" key="9">
    <source>
        <dbReference type="ARBA" id="ARBA00022840"/>
    </source>
</evidence>
<dbReference type="PANTHER" id="PTHR10947">
    <property type="entry name" value="PHENYLALANYL-TRNA SYNTHETASE BETA CHAIN AND LEUCINE-RICH REPEAT-CONTAINING PROTEIN 47"/>
    <property type="match status" value="1"/>
</dbReference>
<dbReference type="Pfam" id="PF01588">
    <property type="entry name" value="tRNA_bind"/>
    <property type="match status" value="1"/>
</dbReference>
<feature type="binding site" evidence="15">
    <location>
        <position position="469"/>
    </location>
    <ligand>
        <name>Mg(2+)</name>
        <dbReference type="ChEBI" id="CHEBI:18420"/>
        <note>shared with alpha subunit</note>
    </ligand>
</feature>
<dbReference type="GO" id="GO:0000287">
    <property type="term" value="F:magnesium ion binding"/>
    <property type="evidence" value="ECO:0007669"/>
    <property type="project" value="UniProtKB-UniRule"/>
</dbReference>
<evidence type="ECO:0000256" key="11">
    <source>
        <dbReference type="ARBA" id="ARBA00022884"/>
    </source>
</evidence>
<keyword evidence="21" id="KW-1185">Reference proteome</keyword>
<feature type="binding site" evidence="15">
    <location>
        <position position="463"/>
    </location>
    <ligand>
        <name>Mg(2+)</name>
        <dbReference type="ChEBI" id="CHEBI:18420"/>
        <note>shared with alpha subunit</note>
    </ligand>
</feature>
<dbReference type="SMART" id="SM00874">
    <property type="entry name" value="B5"/>
    <property type="match status" value="1"/>
</dbReference>
<dbReference type="GO" id="GO:0005524">
    <property type="term" value="F:ATP binding"/>
    <property type="evidence" value="ECO:0007669"/>
    <property type="project" value="UniProtKB-UniRule"/>
</dbReference>
<dbReference type="EMBL" id="FO203512">
    <property type="protein sequence ID" value="CCK75553.1"/>
    <property type="molecule type" value="Genomic_DNA"/>
</dbReference>
<evidence type="ECO:0000256" key="7">
    <source>
        <dbReference type="ARBA" id="ARBA00022723"/>
    </source>
</evidence>
<dbReference type="SUPFAM" id="SSF55681">
    <property type="entry name" value="Class II aaRS and biotin synthetases"/>
    <property type="match status" value="1"/>
</dbReference>
<dbReference type="GO" id="GO:0000049">
    <property type="term" value="F:tRNA binding"/>
    <property type="evidence" value="ECO:0007669"/>
    <property type="project" value="UniProtKB-UniRule"/>
</dbReference>
<dbReference type="GO" id="GO:0004826">
    <property type="term" value="F:phenylalanine-tRNA ligase activity"/>
    <property type="evidence" value="ECO:0007669"/>
    <property type="project" value="UniProtKB-UniRule"/>
</dbReference>
<dbReference type="PROSITE" id="PS50886">
    <property type="entry name" value="TRBD"/>
    <property type="match status" value="1"/>
</dbReference>
<dbReference type="Gene3D" id="3.30.56.10">
    <property type="match status" value="2"/>
</dbReference>
<dbReference type="HAMAP" id="MF_00283">
    <property type="entry name" value="Phe_tRNA_synth_beta1"/>
    <property type="match status" value="1"/>
</dbReference>
<keyword evidence="13 15" id="KW-0030">Aminoacyl-tRNA synthetase</keyword>
<protein>
    <recommendedName>
        <fullName evidence="15">Phenylalanine--tRNA ligase beta subunit</fullName>
        <ecNumber evidence="15">6.1.1.20</ecNumber>
    </recommendedName>
    <alternativeName>
        <fullName evidence="15">Phenylalanyl-tRNA synthetase beta subunit</fullName>
        <shortName evidence="15">PheRS</shortName>
    </alternativeName>
</protein>
<dbReference type="HOGENOM" id="CLU_016891_0_0_6"/>
<keyword evidence="11 16" id="KW-0694">RNA-binding</keyword>
<dbReference type="InterPro" id="IPR005146">
    <property type="entry name" value="B3/B4_tRNA-bd"/>
</dbReference>
<evidence type="ECO:0000256" key="4">
    <source>
        <dbReference type="ARBA" id="ARBA00022490"/>
    </source>
</evidence>
<dbReference type="InterPro" id="IPR036690">
    <property type="entry name" value="Fdx_antiC-bd_sf"/>
</dbReference>
<dbReference type="FunFam" id="3.30.56.10:FF:000002">
    <property type="entry name" value="Phenylalanine--tRNA ligase beta subunit"/>
    <property type="match status" value="1"/>
</dbReference>
<dbReference type="Gene3D" id="3.50.40.10">
    <property type="entry name" value="Phenylalanyl-trna Synthetase, Chain B, domain 3"/>
    <property type="match status" value="1"/>
</dbReference>
<evidence type="ECO:0000256" key="15">
    <source>
        <dbReference type="HAMAP-Rule" id="MF_00283"/>
    </source>
</evidence>
<evidence type="ECO:0000256" key="12">
    <source>
        <dbReference type="ARBA" id="ARBA00022917"/>
    </source>
</evidence>
<dbReference type="SUPFAM" id="SSF56037">
    <property type="entry name" value="PheT/TilS domain"/>
    <property type="match status" value="1"/>
</dbReference>
<dbReference type="InterPro" id="IPR005121">
    <property type="entry name" value="Fdx_antiC-bd"/>
</dbReference>
<keyword evidence="8 15" id="KW-0547">Nucleotide-binding</keyword>
<dbReference type="SMART" id="SM00873">
    <property type="entry name" value="B3_4"/>
    <property type="match status" value="1"/>
</dbReference>
<comment type="similarity">
    <text evidence="2 15">Belongs to the phenylalanyl-tRNA synthetase beta subunit family. Type 1 subfamily.</text>
</comment>
<dbReference type="InterPro" id="IPR005147">
    <property type="entry name" value="tRNA_synthase_B5-dom"/>
</dbReference>
<comment type="cofactor">
    <cofactor evidence="15">
        <name>Mg(2+)</name>
        <dbReference type="ChEBI" id="CHEBI:18420"/>
    </cofactor>
    <text evidence="15">Binds 2 magnesium ions per tetramer.</text>
</comment>
<dbReference type="InterPro" id="IPR045060">
    <property type="entry name" value="Phe-tRNA-ligase_IIc_bsu"/>
</dbReference>
<evidence type="ECO:0000259" key="18">
    <source>
        <dbReference type="PROSITE" id="PS51447"/>
    </source>
</evidence>
<keyword evidence="5 16" id="KW-0820">tRNA-binding</keyword>
<dbReference type="FunFam" id="3.30.930.10:FF:000022">
    <property type="entry name" value="Phenylalanine--tRNA ligase beta subunit"/>
    <property type="match status" value="1"/>
</dbReference>
<reference evidence="20 21" key="1">
    <citation type="journal article" date="2013" name="Nat. Commun.">
        <title>Genome sequence and functional genomic analysis of the oil-degrading bacterium Oleispira antarctica.</title>
        <authorList>
            <person name="Kube M."/>
            <person name="Chernikova T.N."/>
            <person name="Al-Ramahi Y."/>
            <person name="Beloqui A."/>
            <person name="Lopez-Cortez N."/>
            <person name="Guazzaroni M.E."/>
            <person name="Heipieper H.J."/>
            <person name="Klages S."/>
            <person name="Kotsyurbenko O.R."/>
            <person name="Langer I."/>
            <person name="Nechitaylo T.Y."/>
            <person name="Lunsdorf H."/>
            <person name="Fernandez M."/>
            <person name="Juarez S."/>
            <person name="Ciordia S."/>
            <person name="Singer A."/>
            <person name="Kagan O."/>
            <person name="Egorova O."/>
            <person name="Petit P.A."/>
            <person name="Stogios P."/>
            <person name="Kim Y."/>
            <person name="Tchigvintsev A."/>
            <person name="Flick R."/>
            <person name="Denaro R."/>
            <person name="Genovese M."/>
            <person name="Albar J.P."/>
            <person name="Reva O.N."/>
            <person name="Martinez-Gomariz M."/>
            <person name="Tran H."/>
            <person name="Ferrer M."/>
            <person name="Savchenko A."/>
            <person name="Yakunin A.F."/>
            <person name="Yakimov M.M."/>
            <person name="Golyshina O.V."/>
            <person name="Reinhardt R."/>
            <person name="Golyshin P.N."/>
        </authorList>
    </citation>
    <scope>NUCLEOTIDE SEQUENCE [LARGE SCALE GENOMIC DNA]</scope>
</reference>
<dbReference type="Gene3D" id="2.40.50.140">
    <property type="entry name" value="Nucleic acid-binding proteins"/>
    <property type="match status" value="1"/>
</dbReference>
<evidence type="ECO:0000256" key="5">
    <source>
        <dbReference type="ARBA" id="ARBA00022555"/>
    </source>
</evidence>
<evidence type="ECO:0000256" key="14">
    <source>
        <dbReference type="ARBA" id="ARBA00049255"/>
    </source>
</evidence>
<keyword evidence="6 15" id="KW-0436">Ligase</keyword>
<dbReference type="Gene3D" id="3.30.70.380">
    <property type="entry name" value="Ferrodoxin-fold anticodon-binding domain"/>
    <property type="match status" value="1"/>
</dbReference>
<evidence type="ECO:0000256" key="2">
    <source>
        <dbReference type="ARBA" id="ARBA00008653"/>
    </source>
</evidence>
<dbReference type="CDD" id="cd00769">
    <property type="entry name" value="PheRS_beta_core"/>
    <property type="match status" value="1"/>
</dbReference>
<accession>R4YQM7</accession>
<dbReference type="Pfam" id="PF17759">
    <property type="entry name" value="tRNA_synthFbeta"/>
    <property type="match status" value="1"/>
</dbReference>
<feature type="binding site" evidence="15">
    <location>
        <position position="473"/>
    </location>
    <ligand>
        <name>Mg(2+)</name>
        <dbReference type="ChEBI" id="CHEBI:18420"/>
        <note>shared with alpha subunit</note>
    </ligand>
</feature>
<evidence type="ECO:0000256" key="13">
    <source>
        <dbReference type="ARBA" id="ARBA00023146"/>
    </source>
</evidence>
<dbReference type="InterPro" id="IPR002547">
    <property type="entry name" value="tRNA-bd_dom"/>
</dbReference>
<evidence type="ECO:0000256" key="6">
    <source>
        <dbReference type="ARBA" id="ARBA00022598"/>
    </source>
</evidence>
<dbReference type="InterPro" id="IPR004532">
    <property type="entry name" value="Phe-tRNA-ligase_IIc_bsu_bact"/>
</dbReference>
<evidence type="ECO:0000313" key="20">
    <source>
        <dbReference type="EMBL" id="CCK75553.1"/>
    </source>
</evidence>
<dbReference type="PROSITE" id="PS51447">
    <property type="entry name" value="FDX_ACB"/>
    <property type="match status" value="1"/>
</dbReference>
<feature type="domain" description="TRNA-binding" evidence="17">
    <location>
        <begin position="39"/>
        <end position="147"/>
    </location>
</feature>
<dbReference type="InterPro" id="IPR009061">
    <property type="entry name" value="DNA-bd_dom_put_sf"/>
</dbReference>
<dbReference type="FunFam" id="3.50.40.10:FF:000001">
    <property type="entry name" value="Phenylalanine--tRNA ligase beta subunit"/>
    <property type="match status" value="1"/>
</dbReference>
<dbReference type="InterPro" id="IPR020825">
    <property type="entry name" value="Phe-tRNA_synthase-like_B3/B4"/>
</dbReference>
<dbReference type="Pfam" id="PF03484">
    <property type="entry name" value="B5"/>
    <property type="match status" value="1"/>
</dbReference>
<dbReference type="SUPFAM" id="SSF50249">
    <property type="entry name" value="Nucleic acid-binding proteins"/>
    <property type="match status" value="1"/>
</dbReference>
<dbReference type="Proteomes" id="UP000032749">
    <property type="component" value="Chromosome"/>
</dbReference>
<keyword evidence="4 15" id="KW-0963">Cytoplasm</keyword>
<dbReference type="OrthoDB" id="9805455at2"/>
<dbReference type="Pfam" id="PF03147">
    <property type="entry name" value="FDX-ACB"/>
    <property type="match status" value="1"/>
</dbReference>
<evidence type="ECO:0000256" key="3">
    <source>
        <dbReference type="ARBA" id="ARBA00011209"/>
    </source>
</evidence>
<dbReference type="FunFam" id="2.40.50.140:FF:000045">
    <property type="entry name" value="Phenylalanine--tRNA ligase beta subunit"/>
    <property type="match status" value="1"/>
</dbReference>
<evidence type="ECO:0000256" key="8">
    <source>
        <dbReference type="ARBA" id="ARBA00022741"/>
    </source>
</evidence>
<dbReference type="InterPro" id="IPR012340">
    <property type="entry name" value="NA-bd_OB-fold"/>
</dbReference>
<dbReference type="AlphaFoldDB" id="R4YQM7"/>
<dbReference type="PATRIC" id="fig|698738.3.peg.1427"/>
<dbReference type="STRING" id="698738.OLEAN_C13770"/>
<name>R4YQM7_OLEAN</name>
<dbReference type="GO" id="GO:0009328">
    <property type="term" value="C:phenylalanine-tRNA ligase complex"/>
    <property type="evidence" value="ECO:0007669"/>
    <property type="project" value="TreeGrafter"/>
</dbReference>
<keyword evidence="9 15" id="KW-0067">ATP-binding</keyword>
<dbReference type="NCBIfam" id="NF045760">
    <property type="entry name" value="YtpR"/>
    <property type="match status" value="1"/>
</dbReference>
<keyword evidence="10 15" id="KW-0460">Magnesium</keyword>
<dbReference type="Gene3D" id="3.30.930.10">
    <property type="entry name" value="Bira Bifunctional Protein, Domain 2"/>
    <property type="match status" value="1"/>
</dbReference>
<evidence type="ECO:0000256" key="10">
    <source>
        <dbReference type="ARBA" id="ARBA00022842"/>
    </source>
</evidence>
<dbReference type="NCBIfam" id="TIGR00472">
    <property type="entry name" value="pheT_bact"/>
    <property type="match status" value="1"/>
</dbReference>
<dbReference type="SUPFAM" id="SSF54991">
    <property type="entry name" value="Anticodon-binding domain of PheRS"/>
    <property type="match status" value="1"/>
</dbReference>
<keyword evidence="12 15" id="KW-0648">Protein biosynthesis</keyword>
<evidence type="ECO:0000313" key="21">
    <source>
        <dbReference type="Proteomes" id="UP000032749"/>
    </source>
</evidence>
<dbReference type="GO" id="GO:0006432">
    <property type="term" value="P:phenylalanyl-tRNA aminoacylation"/>
    <property type="evidence" value="ECO:0007669"/>
    <property type="project" value="UniProtKB-UniRule"/>
</dbReference>
<dbReference type="FunFam" id="3.30.70.380:FF:000001">
    <property type="entry name" value="Phenylalanine--tRNA ligase beta subunit"/>
    <property type="match status" value="1"/>
</dbReference>
<dbReference type="PROSITE" id="PS51483">
    <property type="entry name" value="B5"/>
    <property type="match status" value="1"/>
</dbReference>
<proteinExistence type="inferred from homology"/>
<feature type="domain" description="FDX-ACB" evidence="18">
    <location>
        <begin position="715"/>
        <end position="808"/>
    </location>
</feature>
<dbReference type="SMART" id="SM00896">
    <property type="entry name" value="FDX-ACB"/>
    <property type="match status" value="1"/>
</dbReference>
<dbReference type="InterPro" id="IPR041616">
    <property type="entry name" value="PheRS_beta_core"/>
</dbReference>
<dbReference type="InterPro" id="IPR045864">
    <property type="entry name" value="aa-tRNA-synth_II/BPL/LPL"/>
</dbReference>
<sequence>MQFSELWLREWANPALETQELVDQITMAGLEVDAIEAAAGEFSGIVVAQIVSFEKHPEADKLNVCKVTDGSEEFQIVCGAPNVREGMVIPFAKIGAVLPGDFKIKKAKLRGVESFGMLCAEEEMGIADKSDGLWDLPADAPLGVCMREYLGLSRGGRDDKIIDVDLTPNRGDCLSIAGLSREVGVLNKVDVTAPVIEAVAATIDTAIDVQLQAPDACPRYVGRVIKGINIKAASPLWMQEKLRRSGIRSIDPVVDVTNFILLELGQPMHAFDLAKLDGGIIVRKATQDETLVLLDDQEIKLNSDTLVIADNSKALAMAGVMGGAESGVNAETTQDILLESAYFNPIAIAGKARNYGLHTDSSHRFERGVDFELQRTAIERATTLLLEIVGGEAGPVVEKTSEADLPSCAEITLVEASIEKMLGLTIEAGEVEEILTRLGMQISKIDSGDKSGWKVIAPSYRFDMAIEADLIEELARIYGYNRLPVRTPMAATPLLPVPENELAMKDVRRQLVGRGYQEAITYSFVDPATQKLLDPEVAPLALANPISADLSVMRTNLWAGLVQTAVHNIKRQQPRVRLFETGLSFVPQPGKDPSNLDESLVQDPKLAMLLTGTRTEQSWSEGDQNVDFFDLKGDFESLIARTGSQARYAFVPAEHPALQPGQTASIQLDGIAVGWIGALHPNLAKPLGLKQAVYLLEISLKAVRQVEVPTFKPLSKFPGMSRDLALVVTNSTSVADVMSLIREKAGDYLTKLNLFDIYQGKGIDPDRKSLALGLTWQHPSRTLNEEEVNEAVDNILAHLADRIDAQLRG</sequence>
<evidence type="ECO:0000256" key="16">
    <source>
        <dbReference type="PROSITE-ProRule" id="PRU00209"/>
    </source>
</evidence>
<dbReference type="PANTHER" id="PTHR10947:SF0">
    <property type="entry name" value="PHENYLALANINE--TRNA LIGASE BETA SUBUNIT"/>
    <property type="match status" value="1"/>
</dbReference>
<dbReference type="KEGG" id="oai:OLEAN_C13770"/>
<evidence type="ECO:0000259" key="17">
    <source>
        <dbReference type="PROSITE" id="PS50886"/>
    </source>
</evidence>
<dbReference type="SUPFAM" id="SSF46955">
    <property type="entry name" value="Putative DNA-binding domain"/>
    <property type="match status" value="1"/>
</dbReference>
<feature type="domain" description="B5" evidence="19">
    <location>
        <begin position="406"/>
        <end position="485"/>
    </location>
</feature>
<feature type="binding site" evidence="15">
    <location>
        <position position="472"/>
    </location>
    <ligand>
        <name>Mg(2+)</name>
        <dbReference type="ChEBI" id="CHEBI:18420"/>
        <note>shared with alpha subunit</note>
    </ligand>
</feature>